<dbReference type="InterPro" id="IPR052035">
    <property type="entry name" value="ZnF_BED_domain_contain"/>
</dbReference>
<dbReference type="PANTHER" id="PTHR46481:SF10">
    <property type="entry name" value="ZINC FINGER BED DOMAIN-CONTAINING PROTEIN 39"/>
    <property type="match status" value="1"/>
</dbReference>
<comment type="subcellular location">
    <subcellularLocation>
        <location evidence="1">Nucleus</location>
    </subcellularLocation>
</comment>
<name>A0A9N9JIH6_9GLOM</name>
<reference evidence="6" key="1">
    <citation type="submission" date="2021-06" db="EMBL/GenBank/DDBJ databases">
        <authorList>
            <person name="Kallberg Y."/>
            <person name="Tangrot J."/>
            <person name="Rosling A."/>
        </authorList>
    </citation>
    <scope>NUCLEOTIDE SEQUENCE</scope>
    <source>
        <strain evidence="6">CL551</strain>
    </source>
</reference>
<dbReference type="SUPFAM" id="SSF140996">
    <property type="entry name" value="Hermes dimerisation domain"/>
    <property type="match status" value="1"/>
</dbReference>
<dbReference type="AlphaFoldDB" id="A0A9N9JIH6"/>
<evidence type="ECO:0000256" key="5">
    <source>
        <dbReference type="ARBA" id="ARBA00023242"/>
    </source>
</evidence>
<dbReference type="Proteomes" id="UP000789342">
    <property type="component" value="Unassembled WGS sequence"/>
</dbReference>
<protein>
    <submittedName>
        <fullName evidence="6">8343_t:CDS:1</fullName>
    </submittedName>
</protein>
<evidence type="ECO:0000256" key="1">
    <source>
        <dbReference type="ARBA" id="ARBA00004123"/>
    </source>
</evidence>
<feature type="non-terminal residue" evidence="6">
    <location>
        <position position="1"/>
    </location>
</feature>
<comment type="caution">
    <text evidence="6">The sequence shown here is derived from an EMBL/GenBank/DDBJ whole genome shotgun (WGS) entry which is preliminary data.</text>
</comment>
<dbReference type="GO" id="GO:0008270">
    <property type="term" value="F:zinc ion binding"/>
    <property type="evidence" value="ECO:0007669"/>
    <property type="project" value="UniProtKB-KW"/>
</dbReference>
<gene>
    <name evidence="6" type="ORF">AMORRO_LOCUS17512</name>
</gene>
<keyword evidence="5" id="KW-0539">Nucleus</keyword>
<keyword evidence="3" id="KW-0863">Zinc-finger</keyword>
<dbReference type="PANTHER" id="PTHR46481">
    <property type="entry name" value="ZINC FINGER BED DOMAIN-CONTAINING PROTEIN 4"/>
    <property type="match status" value="1"/>
</dbReference>
<accession>A0A9N9JIH6</accession>
<keyword evidence="4" id="KW-0862">Zinc</keyword>
<sequence length="196" mass="22574">GTIPKTSQCRICIAKLTGSKKEAYNYSTYGSTTNLCNHLRKHGINENNYKKFLNEHNKLRDPNYQVIDSTDADSIIDSFRQEKITRLLVTFIICDVQPLILLKRPSFKAFVQECASGYTIPCEKTVKKIIHGAYTWTQEQIKALIENTTQTINFTTDLWTAKKILLSCHYLPYPHTGEAIRDELKKVIQNWNLDSK</sequence>
<proteinExistence type="predicted"/>
<evidence type="ECO:0000256" key="2">
    <source>
        <dbReference type="ARBA" id="ARBA00022723"/>
    </source>
</evidence>
<keyword evidence="2" id="KW-0479">Metal-binding</keyword>
<feature type="non-terminal residue" evidence="6">
    <location>
        <position position="196"/>
    </location>
</feature>
<keyword evidence="7" id="KW-1185">Reference proteome</keyword>
<organism evidence="6 7">
    <name type="scientific">Acaulospora morrowiae</name>
    <dbReference type="NCBI Taxonomy" id="94023"/>
    <lineage>
        <taxon>Eukaryota</taxon>
        <taxon>Fungi</taxon>
        <taxon>Fungi incertae sedis</taxon>
        <taxon>Mucoromycota</taxon>
        <taxon>Glomeromycotina</taxon>
        <taxon>Glomeromycetes</taxon>
        <taxon>Diversisporales</taxon>
        <taxon>Acaulosporaceae</taxon>
        <taxon>Acaulospora</taxon>
    </lineage>
</organism>
<evidence type="ECO:0000256" key="4">
    <source>
        <dbReference type="ARBA" id="ARBA00022833"/>
    </source>
</evidence>
<evidence type="ECO:0000256" key="3">
    <source>
        <dbReference type="ARBA" id="ARBA00022771"/>
    </source>
</evidence>
<evidence type="ECO:0000313" key="6">
    <source>
        <dbReference type="EMBL" id="CAG8783346.1"/>
    </source>
</evidence>
<dbReference type="OrthoDB" id="2426277at2759"/>
<dbReference type="GO" id="GO:0005634">
    <property type="term" value="C:nucleus"/>
    <property type="evidence" value="ECO:0007669"/>
    <property type="project" value="UniProtKB-SubCell"/>
</dbReference>
<dbReference type="EMBL" id="CAJVPV010054544">
    <property type="protein sequence ID" value="CAG8783346.1"/>
    <property type="molecule type" value="Genomic_DNA"/>
</dbReference>
<evidence type="ECO:0000313" key="7">
    <source>
        <dbReference type="Proteomes" id="UP000789342"/>
    </source>
</evidence>